<dbReference type="InterPro" id="IPR002372">
    <property type="entry name" value="PQQ_rpt_dom"/>
</dbReference>
<dbReference type="EMBL" id="JACGZW010000012">
    <property type="protein sequence ID" value="MBB1158176.1"/>
    <property type="molecule type" value="Genomic_DNA"/>
</dbReference>
<evidence type="ECO:0000259" key="1">
    <source>
        <dbReference type="Pfam" id="PF13360"/>
    </source>
</evidence>
<dbReference type="Pfam" id="PF13360">
    <property type="entry name" value="PQQ_2"/>
    <property type="match status" value="1"/>
</dbReference>
<keyword evidence="3" id="KW-1185">Reference proteome</keyword>
<organism evidence="2 3">
    <name type="scientific">Amycolatopsis dendrobii</name>
    <dbReference type="NCBI Taxonomy" id="2760662"/>
    <lineage>
        <taxon>Bacteria</taxon>
        <taxon>Bacillati</taxon>
        <taxon>Actinomycetota</taxon>
        <taxon>Actinomycetes</taxon>
        <taxon>Pseudonocardiales</taxon>
        <taxon>Pseudonocardiaceae</taxon>
        <taxon>Amycolatopsis</taxon>
    </lineage>
</organism>
<dbReference type="SMART" id="SM00564">
    <property type="entry name" value="PQQ"/>
    <property type="match status" value="3"/>
</dbReference>
<dbReference type="PANTHER" id="PTHR34512">
    <property type="entry name" value="CELL SURFACE PROTEIN"/>
    <property type="match status" value="1"/>
</dbReference>
<dbReference type="InterPro" id="IPR018391">
    <property type="entry name" value="PQQ_b-propeller_rpt"/>
</dbReference>
<dbReference type="AlphaFoldDB" id="A0A7W3W3F3"/>
<dbReference type="InterPro" id="IPR011047">
    <property type="entry name" value="Quinoprotein_ADH-like_sf"/>
</dbReference>
<dbReference type="RefSeq" id="WP_182894929.1">
    <property type="nucleotide sequence ID" value="NZ_JACGZW010000012.1"/>
</dbReference>
<sequence>MIEIGWERPLHQRGVASGLAVTSGEVIVHERSTRLVSLDPAAGSVRWDVPVGTRPRAVVIAGDRCLAIPQDHPRLSCLDLATGRRIWSADIPAFSGHLVVSANVVLVGGWRGYTPLRAFDLATGQLRWGTERRIRTVLPVPAGNGFLIGQPQDTRVRLIDRHDGRELSAWRLPEPLADNDAGSVVAEAGPGRFLLRCGRRALAEIVLSADQVREFARAETDLAAAAPEQAAGLLWLPELRGGYTVVDSAVGRPQWRVDVGERLVGRVVPTADGCLAASNSGMLFHLASDGRLTERTSVARRIWALRNAAADQLFAVAKGSLLAISARRCPARAAGDRTTGRSARC</sequence>
<dbReference type="InterPro" id="IPR015943">
    <property type="entry name" value="WD40/YVTN_repeat-like_dom_sf"/>
</dbReference>
<protein>
    <submittedName>
        <fullName evidence="2">PQQ-binding-like beta-propeller repeat protein</fullName>
    </submittedName>
</protein>
<dbReference type="SUPFAM" id="SSF50998">
    <property type="entry name" value="Quinoprotein alcohol dehydrogenase-like"/>
    <property type="match status" value="1"/>
</dbReference>
<feature type="domain" description="Pyrrolo-quinoline quinone repeat" evidence="1">
    <location>
        <begin position="5"/>
        <end position="89"/>
    </location>
</feature>
<comment type="caution">
    <text evidence="2">The sequence shown here is derived from an EMBL/GenBank/DDBJ whole genome shotgun (WGS) entry which is preliminary data.</text>
</comment>
<evidence type="ECO:0000313" key="3">
    <source>
        <dbReference type="Proteomes" id="UP000526734"/>
    </source>
</evidence>
<dbReference type="PANTHER" id="PTHR34512:SF30">
    <property type="entry name" value="OUTER MEMBRANE PROTEIN ASSEMBLY FACTOR BAMB"/>
    <property type="match status" value="1"/>
</dbReference>
<evidence type="ECO:0000313" key="2">
    <source>
        <dbReference type="EMBL" id="MBB1158176.1"/>
    </source>
</evidence>
<name>A0A7W3W3F3_9PSEU</name>
<gene>
    <name evidence="2" type="ORF">H4281_33955</name>
</gene>
<accession>A0A7W3W3F3</accession>
<dbReference type="Proteomes" id="UP000526734">
    <property type="component" value="Unassembled WGS sequence"/>
</dbReference>
<proteinExistence type="predicted"/>
<reference evidence="2 3" key="1">
    <citation type="submission" date="2020-08" db="EMBL/GenBank/DDBJ databases">
        <title>Amycolatopsis sp. nov. DR6-1 isolated from Dendrobium heterocarpum.</title>
        <authorList>
            <person name="Tedsree N."/>
            <person name="Kuncharoen N."/>
            <person name="Likhitwitayawuid K."/>
            <person name="Tanasupawat S."/>
        </authorList>
    </citation>
    <scope>NUCLEOTIDE SEQUENCE [LARGE SCALE GENOMIC DNA]</scope>
    <source>
        <strain evidence="2 3">DR6-1</strain>
    </source>
</reference>
<dbReference type="Gene3D" id="2.130.10.10">
    <property type="entry name" value="YVTN repeat-like/Quinoprotein amine dehydrogenase"/>
    <property type="match status" value="1"/>
</dbReference>